<gene>
    <name evidence="1" type="ORF">ACFQ24_09870</name>
</gene>
<proteinExistence type="predicted"/>
<dbReference type="Proteomes" id="UP001597203">
    <property type="component" value="Unassembled WGS sequence"/>
</dbReference>
<evidence type="ECO:0000313" key="1">
    <source>
        <dbReference type="EMBL" id="MFD1105173.1"/>
    </source>
</evidence>
<sequence>MNDEQSLLNEPEPDPRPDTAAQAFGRLEARVGGMEQRLDGRLSMLTRAVEHITVEKQSLEIPDYSPTLAKHGGHLATMAGQMKRLADAPAMQLTPESMAERMLAASEAAREPEKATIKQAQALHRESQADLMRAIGAIRTKQEQRWHLLYTGMGTALSVSLLWLLYPGWAASIGPQSWNWPERVARRVLGEATAWDAGIRLMRADNPDAWQAIVNAADMARENRDAIAACQKAASKAKEPVRCTIRIGAPQP</sequence>
<comment type="caution">
    <text evidence="1">The sequence shown here is derived from an EMBL/GenBank/DDBJ whole genome shotgun (WGS) entry which is preliminary data.</text>
</comment>
<accession>A0ABW3P157</accession>
<organism evidence="1 2">
    <name type="scientific">Sphingobium olei</name>
    <dbReference type="NCBI Taxonomy" id="420955"/>
    <lineage>
        <taxon>Bacteria</taxon>
        <taxon>Pseudomonadati</taxon>
        <taxon>Pseudomonadota</taxon>
        <taxon>Alphaproteobacteria</taxon>
        <taxon>Sphingomonadales</taxon>
        <taxon>Sphingomonadaceae</taxon>
        <taxon>Sphingobium</taxon>
    </lineage>
</organism>
<dbReference type="EMBL" id="JBHTLS010000121">
    <property type="protein sequence ID" value="MFD1105173.1"/>
    <property type="molecule type" value="Genomic_DNA"/>
</dbReference>
<evidence type="ECO:0000313" key="2">
    <source>
        <dbReference type="Proteomes" id="UP001597203"/>
    </source>
</evidence>
<dbReference type="Pfam" id="PF19613">
    <property type="entry name" value="DUF6118"/>
    <property type="match status" value="1"/>
</dbReference>
<reference evidence="2" key="1">
    <citation type="journal article" date="2019" name="Int. J. Syst. Evol. Microbiol.">
        <title>The Global Catalogue of Microorganisms (GCM) 10K type strain sequencing project: providing services to taxonomists for standard genome sequencing and annotation.</title>
        <authorList>
            <consortium name="The Broad Institute Genomics Platform"/>
            <consortium name="The Broad Institute Genome Sequencing Center for Infectious Disease"/>
            <person name="Wu L."/>
            <person name="Ma J."/>
        </authorList>
    </citation>
    <scope>NUCLEOTIDE SEQUENCE [LARGE SCALE GENOMIC DNA]</scope>
    <source>
        <strain evidence="2">CCUG 54329</strain>
    </source>
</reference>
<keyword evidence="2" id="KW-1185">Reference proteome</keyword>
<name>A0ABW3P157_9SPHN</name>
<protein>
    <submittedName>
        <fullName evidence="1">DUF6118 family protein</fullName>
    </submittedName>
</protein>
<dbReference type="RefSeq" id="WP_380910788.1">
    <property type="nucleotide sequence ID" value="NZ_JBHTLS010000121.1"/>
</dbReference>
<dbReference type="InterPro" id="IPR046121">
    <property type="entry name" value="DUF6118"/>
</dbReference>